<evidence type="ECO:0000313" key="2">
    <source>
        <dbReference type="Proteomes" id="UP000193925"/>
    </source>
</evidence>
<organism evidence="1 2">
    <name type="scientific">Acidithiobacillus ferrivorans</name>
    <dbReference type="NCBI Taxonomy" id="160808"/>
    <lineage>
        <taxon>Bacteria</taxon>
        <taxon>Pseudomonadati</taxon>
        <taxon>Pseudomonadota</taxon>
        <taxon>Acidithiobacillia</taxon>
        <taxon>Acidithiobacillales</taxon>
        <taxon>Acidithiobacillaceae</taxon>
        <taxon>Acidithiobacillus</taxon>
    </lineage>
</organism>
<dbReference type="Proteomes" id="UP000193925">
    <property type="component" value="Chromosome AFERRI"/>
</dbReference>
<evidence type="ECO:0000313" key="1">
    <source>
        <dbReference type="EMBL" id="SMH64573.1"/>
    </source>
</evidence>
<keyword evidence="2" id="KW-1185">Reference proteome</keyword>
<proteinExistence type="predicted"/>
<accession>A0ABY1MLU1</accession>
<gene>
    <name evidence="1" type="ORF">AFERRI_10606</name>
</gene>
<name>A0ABY1MLU1_9PROT</name>
<sequence>MVSQERVAARDAEIAETKTPRVVMGLSHQHSEDSEMAAQKRTQSQGIVRLGTKRMRLKEWCNLPCYEGQCNTETNLEAALKPNGYLRGDFTPTWSTVAAFVRDGVMHIVDGHTRALGWKLGKIAPPPDGMVDVTVYEVHSDEEADELYNTFDNAKSAKDYADKIYGKMRKMGLTDELQTKFLRNGQFVHALKMSTGTKSVDVSLPRRIR</sequence>
<reference evidence="1 2" key="1">
    <citation type="submission" date="2017-03" db="EMBL/GenBank/DDBJ databases">
        <authorList>
            <person name="Regsiter A."/>
            <person name="William W."/>
        </authorList>
    </citation>
    <scope>NUCLEOTIDE SEQUENCE [LARGE SCALE GENOMIC DNA]</scope>
    <source>
        <strain evidence="1">PRJEB5721</strain>
    </source>
</reference>
<protein>
    <recommendedName>
        <fullName evidence="3">ParB/Sulfiredoxin domain-containing protein</fullName>
    </recommendedName>
</protein>
<evidence type="ECO:0008006" key="3">
    <source>
        <dbReference type="Google" id="ProtNLM"/>
    </source>
</evidence>
<dbReference type="EMBL" id="LT841305">
    <property type="protein sequence ID" value="SMH64573.1"/>
    <property type="molecule type" value="Genomic_DNA"/>
</dbReference>